<dbReference type="PANTHER" id="PTHR18806:SF4">
    <property type="entry name" value="RNA-BINDING PROTEIN 25"/>
    <property type="match status" value="1"/>
</dbReference>
<feature type="compositionally biased region" description="Pro residues" evidence="2">
    <location>
        <begin position="1"/>
        <end position="10"/>
    </location>
</feature>
<dbReference type="Pfam" id="PF01480">
    <property type="entry name" value="PWI"/>
    <property type="match status" value="1"/>
</dbReference>
<feature type="compositionally biased region" description="Basic and acidic residues" evidence="2">
    <location>
        <begin position="328"/>
        <end position="340"/>
    </location>
</feature>
<dbReference type="PROSITE" id="PS51025">
    <property type="entry name" value="PWI"/>
    <property type="match status" value="1"/>
</dbReference>
<feature type="region of interest" description="Disordered" evidence="2">
    <location>
        <begin position="516"/>
        <end position="555"/>
    </location>
</feature>
<evidence type="ECO:0000313" key="4">
    <source>
        <dbReference type="EMBL" id="TKX23562.1"/>
    </source>
</evidence>
<dbReference type="SMART" id="SM00311">
    <property type="entry name" value="PWI"/>
    <property type="match status" value="1"/>
</dbReference>
<evidence type="ECO:0000256" key="1">
    <source>
        <dbReference type="SAM" id="Coils"/>
    </source>
</evidence>
<dbReference type="InterPro" id="IPR002483">
    <property type="entry name" value="PWI_dom"/>
</dbReference>
<feature type="compositionally biased region" description="Gly residues" evidence="2">
    <location>
        <begin position="83"/>
        <end position="107"/>
    </location>
</feature>
<dbReference type="AlphaFoldDB" id="A0A4V6YAV6"/>
<feature type="region of interest" description="Disordered" evidence="2">
    <location>
        <begin position="328"/>
        <end position="432"/>
    </location>
</feature>
<keyword evidence="1" id="KW-0175">Coiled coil</keyword>
<dbReference type="InterPro" id="IPR035979">
    <property type="entry name" value="RBD_domain_sf"/>
</dbReference>
<dbReference type="PANTHER" id="PTHR18806">
    <property type="entry name" value="RBM25 PROTEIN"/>
    <property type="match status" value="1"/>
</dbReference>
<dbReference type="Gene3D" id="1.20.1390.10">
    <property type="entry name" value="PWI domain"/>
    <property type="match status" value="1"/>
</dbReference>
<feature type="region of interest" description="Disordered" evidence="2">
    <location>
        <begin position="1"/>
        <end position="120"/>
    </location>
</feature>
<dbReference type="GO" id="GO:0005681">
    <property type="term" value="C:spliceosomal complex"/>
    <property type="evidence" value="ECO:0007669"/>
    <property type="project" value="TreeGrafter"/>
</dbReference>
<reference evidence="4 5" key="1">
    <citation type="submission" date="2018-02" db="EMBL/GenBank/DDBJ databases">
        <title>Draft genome sequences of Elsinoe sp., causing black scab on jojoba.</title>
        <authorList>
            <person name="Stodart B."/>
            <person name="Jeffress S."/>
            <person name="Ash G."/>
            <person name="Arun Chinnappa K."/>
        </authorList>
    </citation>
    <scope>NUCLEOTIDE SEQUENCE [LARGE SCALE GENOMIC DNA]</scope>
    <source>
        <strain evidence="4 5">Hillstone_2</strain>
    </source>
</reference>
<feature type="coiled-coil region" evidence="1">
    <location>
        <begin position="590"/>
        <end position="617"/>
    </location>
</feature>
<gene>
    <name evidence="4" type="ORF">C1H76_4074</name>
</gene>
<dbReference type="GO" id="GO:0003729">
    <property type="term" value="F:mRNA binding"/>
    <property type="evidence" value="ECO:0007669"/>
    <property type="project" value="TreeGrafter"/>
</dbReference>
<evidence type="ECO:0000313" key="5">
    <source>
        <dbReference type="Proteomes" id="UP000308133"/>
    </source>
</evidence>
<accession>A0A4V6YAV6</accession>
<dbReference type="Proteomes" id="UP000308133">
    <property type="component" value="Unassembled WGS sequence"/>
</dbReference>
<feature type="compositionally biased region" description="Basic and acidic residues" evidence="2">
    <location>
        <begin position="516"/>
        <end position="541"/>
    </location>
</feature>
<comment type="caution">
    <text evidence="4">The sequence shown here is derived from an EMBL/GenBank/DDBJ whole genome shotgun (WGS) entry which is preliminary data.</text>
</comment>
<name>A0A4V6YAV6_9PEZI</name>
<sequence length="754" mass="82999">MAYNYGPPPGSFGSSQNYGGFPGAPSSLGPPPNTGGAPGMGPPPGAATAQSPQPGGLPPNFANMQLPSNINFNAPVIRMGGAQPKGGKPGFDMGGRDPMGGNRGRAGLGMDSGSRQPRENNLQPLTKEEVSRTIYIGGLVKGTPNDATMEEILNAGHGLRRWSRVVDADGKALDFGFAEYEDAASLEIATNLFKELEVPLKNQGEVEKDEEGNVTKVKLMVMVDPASDEYIATWSKREDDQFQFKLDSAQEDLRSLLANYTNNYTQNEAVFDEAAAGGEDAAELIAVPQSADDELSDIPVDQRESVAAEIAAFRERSNKRDLERLRMEEEVERQERERSRGGGGLFGTAGVPPRINRLASPPRSAPTGPSSTNGIPLGPKDRSGVPTGPKKQNGYRIPKDDINGIRAEAPADDEDDSASDTELERRAQSKRDEALEKVYLEQERKWLAKEKAHFAAVERQQKEEDHEKATREAKRADLAAKLEAFDDTDPQARKTLHLFYENKKEWLKQRRVFRGDEKRADEKDRRAEAREIEAQKRRENNEAGAAADRFLDQTSDEMRRKEIKAQLAASGKGLFSLNLGLGIGKDGEQLDEDEIENKKAGARMADMENLLGDADEEGSVDGRAAPKAMEFKPLVAGEMMNEDERARARNDLAKSIPSDSKALFGWRVKWEYVTDEVVTKELRPYVEKKIMESLGVQEELLVTAVEGVIKRHGKAEEVVRELEETLDDEAEMVAKRVWRMVVFFSESGARGLLG</sequence>
<dbReference type="InterPro" id="IPR052768">
    <property type="entry name" value="RBM25"/>
</dbReference>
<feature type="compositionally biased region" description="Acidic residues" evidence="2">
    <location>
        <begin position="410"/>
        <end position="421"/>
    </location>
</feature>
<organism evidence="4 5">
    <name type="scientific">Elsinoe australis</name>
    <dbReference type="NCBI Taxonomy" id="40998"/>
    <lineage>
        <taxon>Eukaryota</taxon>
        <taxon>Fungi</taxon>
        <taxon>Dikarya</taxon>
        <taxon>Ascomycota</taxon>
        <taxon>Pezizomycotina</taxon>
        <taxon>Dothideomycetes</taxon>
        <taxon>Dothideomycetidae</taxon>
        <taxon>Myriangiales</taxon>
        <taxon>Elsinoaceae</taxon>
        <taxon>Elsinoe</taxon>
    </lineage>
</organism>
<feature type="domain" description="PWI" evidence="3">
    <location>
        <begin position="661"/>
        <end position="754"/>
    </location>
</feature>
<feature type="compositionally biased region" description="Basic and acidic residues" evidence="2">
    <location>
        <begin position="422"/>
        <end position="432"/>
    </location>
</feature>
<dbReference type="EMBL" id="PTQR01000053">
    <property type="protein sequence ID" value="TKX23562.1"/>
    <property type="molecule type" value="Genomic_DNA"/>
</dbReference>
<evidence type="ECO:0000256" key="2">
    <source>
        <dbReference type="SAM" id="MobiDB-lite"/>
    </source>
</evidence>
<evidence type="ECO:0000259" key="3">
    <source>
        <dbReference type="PROSITE" id="PS51025"/>
    </source>
</evidence>
<proteinExistence type="predicted"/>
<protein>
    <submittedName>
        <fullName evidence="4">Putative U1 snRNP-associated protein usp107</fullName>
    </submittedName>
</protein>
<feature type="compositionally biased region" description="Polar residues" evidence="2">
    <location>
        <begin position="62"/>
        <end position="72"/>
    </location>
</feature>
<dbReference type="SUPFAM" id="SSF54928">
    <property type="entry name" value="RNA-binding domain, RBD"/>
    <property type="match status" value="1"/>
</dbReference>